<protein>
    <submittedName>
        <fullName evidence="1">Uncharacterized protein</fullName>
    </submittedName>
</protein>
<sequence length="89" mass="10285">LLMHTPDMYLDEIRRELEEKYGVIASTPTLWCILKFSGYTLKKLQLNVMHTNKLSFDSIMLVYIEQTNLSSVMKAFLIDGHHILDVVGL</sequence>
<keyword evidence="2" id="KW-1185">Reference proteome</keyword>
<feature type="non-terminal residue" evidence="1">
    <location>
        <position position="1"/>
    </location>
</feature>
<dbReference type="EMBL" id="MU795759">
    <property type="protein sequence ID" value="KAJ3804913.1"/>
    <property type="molecule type" value="Genomic_DNA"/>
</dbReference>
<gene>
    <name evidence="1" type="ORF">F5876DRAFT_52675</name>
</gene>
<organism evidence="1 2">
    <name type="scientific">Lentinula aff. lateritia</name>
    <dbReference type="NCBI Taxonomy" id="2804960"/>
    <lineage>
        <taxon>Eukaryota</taxon>
        <taxon>Fungi</taxon>
        <taxon>Dikarya</taxon>
        <taxon>Basidiomycota</taxon>
        <taxon>Agaricomycotina</taxon>
        <taxon>Agaricomycetes</taxon>
        <taxon>Agaricomycetidae</taxon>
        <taxon>Agaricales</taxon>
        <taxon>Marasmiineae</taxon>
        <taxon>Omphalotaceae</taxon>
        <taxon>Lentinula</taxon>
    </lineage>
</organism>
<dbReference type="Proteomes" id="UP001163835">
    <property type="component" value="Unassembled WGS sequence"/>
</dbReference>
<accession>A0ACC1TJQ4</accession>
<evidence type="ECO:0000313" key="2">
    <source>
        <dbReference type="Proteomes" id="UP001163835"/>
    </source>
</evidence>
<proteinExistence type="predicted"/>
<name>A0ACC1TJQ4_9AGAR</name>
<comment type="caution">
    <text evidence="1">The sequence shown here is derived from an EMBL/GenBank/DDBJ whole genome shotgun (WGS) entry which is preliminary data.</text>
</comment>
<evidence type="ECO:0000313" key="1">
    <source>
        <dbReference type="EMBL" id="KAJ3804913.1"/>
    </source>
</evidence>
<reference evidence="1" key="1">
    <citation type="submission" date="2022-09" db="EMBL/GenBank/DDBJ databases">
        <title>A Global Phylogenomic Analysis of the Shiitake Genus Lentinula.</title>
        <authorList>
            <consortium name="DOE Joint Genome Institute"/>
            <person name="Sierra-Patev S."/>
            <person name="Min B."/>
            <person name="Naranjo-Ortiz M."/>
            <person name="Looney B."/>
            <person name="Konkel Z."/>
            <person name="Slot J.C."/>
            <person name="Sakamoto Y."/>
            <person name="Steenwyk J.L."/>
            <person name="Rokas A."/>
            <person name="Carro J."/>
            <person name="Camarero S."/>
            <person name="Ferreira P."/>
            <person name="Molpeceres G."/>
            <person name="Ruiz-Duenas F.J."/>
            <person name="Serrano A."/>
            <person name="Henrissat B."/>
            <person name="Drula E."/>
            <person name="Hughes K.W."/>
            <person name="Mata J.L."/>
            <person name="Ishikawa N.K."/>
            <person name="Vargas-Isla R."/>
            <person name="Ushijima S."/>
            <person name="Smith C.A."/>
            <person name="Ahrendt S."/>
            <person name="Andreopoulos W."/>
            <person name="He G."/>
            <person name="Labutti K."/>
            <person name="Lipzen A."/>
            <person name="Ng V."/>
            <person name="Riley R."/>
            <person name="Sandor L."/>
            <person name="Barry K."/>
            <person name="Martinez A.T."/>
            <person name="Xiao Y."/>
            <person name="Gibbons J.G."/>
            <person name="Terashima K."/>
            <person name="Grigoriev I.V."/>
            <person name="Hibbett D.S."/>
        </authorList>
    </citation>
    <scope>NUCLEOTIDE SEQUENCE</scope>
    <source>
        <strain evidence="1">TMI1499</strain>
    </source>
</reference>